<keyword evidence="2" id="KW-1185">Reference proteome</keyword>
<dbReference type="RefSeq" id="XP_002786254.1">
    <property type="nucleotide sequence ID" value="XM_002786208.1"/>
</dbReference>
<protein>
    <submittedName>
        <fullName evidence="1">Uncharacterized protein</fullName>
    </submittedName>
</protein>
<proteinExistence type="predicted"/>
<evidence type="ECO:0000313" key="2">
    <source>
        <dbReference type="Proteomes" id="UP000007800"/>
    </source>
</evidence>
<name>C5KC19_PERM5</name>
<accession>C5KC19</accession>
<reference evidence="1 2" key="1">
    <citation type="submission" date="2008-07" db="EMBL/GenBank/DDBJ databases">
        <authorList>
            <person name="El-Sayed N."/>
            <person name="Caler E."/>
            <person name="Inman J."/>
            <person name="Amedeo P."/>
            <person name="Hass B."/>
            <person name="Wortman J."/>
        </authorList>
    </citation>
    <scope>NUCLEOTIDE SEQUENCE [LARGE SCALE GENOMIC DNA]</scope>
    <source>
        <strain evidence="2">ATCC 50983 / TXsc</strain>
    </source>
</reference>
<dbReference type="EMBL" id="GG671946">
    <property type="protein sequence ID" value="EER18050.1"/>
    <property type="molecule type" value="Genomic_DNA"/>
</dbReference>
<dbReference type="Proteomes" id="UP000007800">
    <property type="component" value="Unassembled WGS sequence"/>
</dbReference>
<dbReference type="GeneID" id="9048441"/>
<dbReference type="OrthoDB" id="10512854at2759"/>
<organism evidence="2">
    <name type="scientific">Perkinsus marinus (strain ATCC 50983 / TXsc)</name>
    <dbReference type="NCBI Taxonomy" id="423536"/>
    <lineage>
        <taxon>Eukaryota</taxon>
        <taxon>Sar</taxon>
        <taxon>Alveolata</taxon>
        <taxon>Perkinsozoa</taxon>
        <taxon>Perkinsea</taxon>
        <taxon>Perkinsida</taxon>
        <taxon>Perkinsidae</taxon>
        <taxon>Perkinsus</taxon>
    </lineage>
</organism>
<evidence type="ECO:0000313" key="1">
    <source>
        <dbReference type="EMBL" id="EER18050.1"/>
    </source>
</evidence>
<sequence>MVEDYGAELRRELRDAATAEELTRLIDKAAWAGYKHEAEMGMRKLLKLN</sequence>
<dbReference type="InParanoid" id="C5KC19"/>
<dbReference type="AlphaFoldDB" id="C5KC19"/>
<gene>
    <name evidence="1" type="ORF">Pmar_PMAR019933</name>
</gene>